<feature type="repeat" description="TPR" evidence="1">
    <location>
        <begin position="166"/>
        <end position="199"/>
    </location>
</feature>
<dbReference type="AlphaFoldDB" id="A0A937FAH9"/>
<dbReference type="SUPFAM" id="SSF48452">
    <property type="entry name" value="TPR-like"/>
    <property type="match status" value="1"/>
</dbReference>
<dbReference type="InterPro" id="IPR019734">
    <property type="entry name" value="TPR_rpt"/>
</dbReference>
<feature type="signal peptide" evidence="2">
    <location>
        <begin position="1"/>
        <end position="21"/>
    </location>
</feature>
<dbReference type="Gene3D" id="1.25.40.10">
    <property type="entry name" value="Tetratricopeptide repeat domain"/>
    <property type="match status" value="1"/>
</dbReference>
<sequence length="468" mass="54151">MRGFKVVVVVVLALLSSCATYYEVNQEFNYEFEKGQLKAANQTLAKKSKKLEQSKNRLLYYLNRGVVLSMLGEYEESNRYLEKAYLYTEDYQTNYLNEAVSMLSNPNFVAYRGENHENLMMLYYKALNYLRMGQYDNALVECKRLNIRLDQLSDKYKSDNKYKKDAFIHTLMGIIYDAQHDYNNAFIAYKNALEIYKDEYADMFGVNVPHQLKEDILRTAYLTGFQQEYDLYKKELGMEDSQYQRTDGGDLVFFWHNGLGPVKAEWSINFAVVRGQGGAVNFTNEEYGLSFPFNLNYNEETGSTGLEDLEFFRVAFPKYKERPTVYSNANLSVNGKQYSLDLAEDVNAIAFKSLKERMIKEFGKALLRVALKKAAEEVARNEKDGLGAAVSLFNAITEKADTRNWQTLPHSIYYTRVPLKKGEQHITLEMQGKDNKGVQKEEFVYQVQSGATIFQAFWSLDYAIKLYP</sequence>
<dbReference type="Proteomes" id="UP000659388">
    <property type="component" value="Unassembled WGS sequence"/>
</dbReference>
<evidence type="ECO:0008006" key="5">
    <source>
        <dbReference type="Google" id="ProtNLM"/>
    </source>
</evidence>
<dbReference type="SMART" id="SM00028">
    <property type="entry name" value="TPR"/>
    <property type="match status" value="2"/>
</dbReference>
<feature type="chain" id="PRO_5036690588" description="Tetratricopeptide repeat protein" evidence="2">
    <location>
        <begin position="22"/>
        <end position="468"/>
    </location>
</feature>
<keyword evidence="1" id="KW-0802">TPR repeat</keyword>
<keyword evidence="4" id="KW-1185">Reference proteome</keyword>
<evidence type="ECO:0000256" key="1">
    <source>
        <dbReference type="PROSITE-ProRule" id="PRU00339"/>
    </source>
</evidence>
<dbReference type="RefSeq" id="WP_202245080.1">
    <property type="nucleotide sequence ID" value="NZ_JAESIY010000007.1"/>
</dbReference>
<gene>
    <name evidence="3" type="ORF">JL102_14230</name>
</gene>
<reference evidence="3" key="1">
    <citation type="submission" date="2021-01" db="EMBL/GenBank/DDBJ databases">
        <title>Fulvivirga kasyanovii gen. nov., sp nov., a novel member of the phylum Bacteroidetes isolated from seawater in a mussel farm.</title>
        <authorList>
            <person name="Zhao L.-H."/>
            <person name="Wang Z.-J."/>
        </authorList>
    </citation>
    <scope>NUCLEOTIDE SEQUENCE</scope>
    <source>
        <strain evidence="3">2943</strain>
    </source>
</reference>
<comment type="caution">
    <text evidence="3">The sequence shown here is derived from an EMBL/GenBank/DDBJ whole genome shotgun (WGS) entry which is preliminary data.</text>
</comment>
<dbReference type="PROSITE" id="PS51257">
    <property type="entry name" value="PROKAR_LIPOPROTEIN"/>
    <property type="match status" value="1"/>
</dbReference>
<dbReference type="EMBL" id="JAESIY010000007">
    <property type="protein sequence ID" value="MBL3657300.1"/>
    <property type="molecule type" value="Genomic_DNA"/>
</dbReference>
<dbReference type="InterPro" id="IPR011990">
    <property type="entry name" value="TPR-like_helical_dom_sf"/>
</dbReference>
<name>A0A937FAH9_9BACT</name>
<evidence type="ECO:0000256" key="2">
    <source>
        <dbReference type="SAM" id="SignalP"/>
    </source>
</evidence>
<proteinExistence type="predicted"/>
<accession>A0A937FAH9</accession>
<protein>
    <recommendedName>
        <fullName evidence="5">Tetratricopeptide repeat protein</fullName>
    </recommendedName>
</protein>
<dbReference type="PROSITE" id="PS50005">
    <property type="entry name" value="TPR"/>
    <property type="match status" value="1"/>
</dbReference>
<keyword evidence="2" id="KW-0732">Signal</keyword>
<evidence type="ECO:0000313" key="4">
    <source>
        <dbReference type="Proteomes" id="UP000659388"/>
    </source>
</evidence>
<organism evidence="3 4">
    <name type="scientific">Fulvivirga sediminis</name>
    <dbReference type="NCBI Taxonomy" id="2803949"/>
    <lineage>
        <taxon>Bacteria</taxon>
        <taxon>Pseudomonadati</taxon>
        <taxon>Bacteroidota</taxon>
        <taxon>Cytophagia</taxon>
        <taxon>Cytophagales</taxon>
        <taxon>Fulvivirgaceae</taxon>
        <taxon>Fulvivirga</taxon>
    </lineage>
</organism>
<evidence type="ECO:0000313" key="3">
    <source>
        <dbReference type="EMBL" id="MBL3657300.1"/>
    </source>
</evidence>